<evidence type="ECO:0000259" key="15">
    <source>
        <dbReference type="Pfam" id="PF04566"/>
    </source>
</evidence>
<dbReference type="CDD" id="cd00653">
    <property type="entry name" value="RNA_pol_B_RPB2"/>
    <property type="match status" value="1"/>
</dbReference>
<dbReference type="GO" id="GO:0003677">
    <property type="term" value="F:DNA binding"/>
    <property type="evidence" value="ECO:0007669"/>
    <property type="project" value="InterPro"/>
</dbReference>
<dbReference type="InterPro" id="IPR007121">
    <property type="entry name" value="RNA_pol_bsu_CS"/>
</dbReference>
<dbReference type="InterPro" id="IPR015712">
    <property type="entry name" value="DNA-dir_RNA_pol_su2"/>
</dbReference>
<evidence type="ECO:0000313" key="17">
    <source>
        <dbReference type="EMBL" id="QHT14950.1"/>
    </source>
</evidence>
<feature type="domain" description="RNA polymerase Rpb2" evidence="15">
    <location>
        <begin position="596"/>
        <end position="656"/>
    </location>
</feature>
<feature type="domain" description="RNA polymerase Rpb2" evidence="16">
    <location>
        <begin position="678"/>
        <end position="730"/>
    </location>
</feature>
<dbReference type="Pfam" id="PF04560">
    <property type="entry name" value="RNA_pol_Rpb2_7"/>
    <property type="match status" value="1"/>
</dbReference>
<dbReference type="GO" id="GO:0000428">
    <property type="term" value="C:DNA-directed RNA polymerase complex"/>
    <property type="evidence" value="ECO:0007669"/>
    <property type="project" value="UniProtKB-KW"/>
</dbReference>
<dbReference type="GO" id="GO:0003899">
    <property type="term" value="F:DNA-directed RNA polymerase activity"/>
    <property type="evidence" value="ECO:0007669"/>
    <property type="project" value="UniProtKB-EC"/>
</dbReference>
<dbReference type="Gene3D" id="3.90.1800.10">
    <property type="entry name" value="RNA polymerase alpha subunit dimerisation domain"/>
    <property type="match status" value="1"/>
</dbReference>
<dbReference type="InterPro" id="IPR014724">
    <property type="entry name" value="RNA_pol_RPB2_OB-fold"/>
</dbReference>
<dbReference type="FunFam" id="3.90.1800.10:FF:000002">
    <property type="entry name" value="DNA-directed RNA polymerase subunit beta"/>
    <property type="match status" value="1"/>
</dbReference>
<evidence type="ECO:0000259" key="13">
    <source>
        <dbReference type="Pfam" id="PF04563"/>
    </source>
</evidence>
<dbReference type="AlphaFoldDB" id="A0A6C0DF83"/>
<dbReference type="Gene3D" id="3.90.1110.10">
    <property type="entry name" value="RNA polymerase Rpb2, domain 2"/>
    <property type="match status" value="1"/>
</dbReference>
<protein>
    <recommendedName>
        <fullName evidence="2">DNA-directed RNA polymerase</fullName>
        <ecNumber evidence="2">2.7.7.6</ecNumber>
    </recommendedName>
</protein>
<feature type="domain" description="RNA polymerase Rpb2" evidence="14">
    <location>
        <begin position="498"/>
        <end position="562"/>
    </location>
</feature>
<evidence type="ECO:0000259" key="11">
    <source>
        <dbReference type="Pfam" id="PF04560"/>
    </source>
</evidence>
<proteinExistence type="inferred from homology"/>
<feature type="domain" description="RNA polymerase beta subunit protrusion" evidence="13">
    <location>
        <begin position="50"/>
        <end position="451"/>
    </location>
</feature>
<dbReference type="GO" id="GO:0006351">
    <property type="term" value="P:DNA-templated transcription"/>
    <property type="evidence" value="ECO:0007669"/>
    <property type="project" value="InterPro"/>
</dbReference>
<feature type="domain" description="RNA polymerase Rpb2" evidence="12">
    <location>
        <begin position="267"/>
        <end position="412"/>
    </location>
</feature>
<dbReference type="EC" id="2.7.7.6" evidence="2"/>
<evidence type="ECO:0000256" key="2">
    <source>
        <dbReference type="ARBA" id="ARBA00012418"/>
    </source>
</evidence>
<dbReference type="Pfam" id="PF04566">
    <property type="entry name" value="RNA_pol_Rpb2_4"/>
    <property type="match status" value="1"/>
</dbReference>
<name>A0A6C0DF83_9ZZZZ</name>
<dbReference type="InterPro" id="IPR037034">
    <property type="entry name" value="RNA_pol_Rpb2_2_sf"/>
</dbReference>
<evidence type="ECO:0000259" key="10">
    <source>
        <dbReference type="Pfam" id="PF00562"/>
    </source>
</evidence>
<sequence>MNKEQEFISNEQQEREHQQDDMFDLKNDQYIEIPWMIIETYFKGQHLDRLIRHQLESYNNFVSYQIQKTIEMFNPVRIASEQDYDAKSGKYSLEIYVTFENFHIYRPQIHENNGATKLMFPQEARLRNFTYASAMTIDMNIKFVVRNGPNLENIQTFYKNLPKIHIGKLPIMLKSNICVLNQYKHVDNSHTGECKFDAGGYFIINGSEKTVLGQERAAENRVYCFNVSKNNTKYTWMAEVKSVPDFKCISPKQINMMISSKNNGFGCPLYLQLPRVKQPLPLFIVFRALGVLSDKDICEHILLDINDEKNKELLKALQASIIESNTCMTKEDAIKYITSYVMFTPINMDKETGIRKKAEFTADILSNDLFPHCTTVEQKIYFLGYTANMLLKTSFDLIKQDDRDSYLNKRVDLTGALLNNLFRNYFNKLVKDMEKQVIKEINTGSWRSTDDYLNIINMTNIYKIIKSTTIENGIKRALSTGDFGIKHVNNSNKVGVAQVLNRLTYVSSLSHARRISTPVDKSGKLIPPRKLHNTSWGYLCCAETPEGQSVGVVKNLSYMTHVTIHSNSGPLYDYVLPNIIPVHNLTAREMYEKTKVFINGAWVGISENPVELYQMLKEKKYMGIINVYTSIVFDYKFNEIRVCNDAGRLTRPLLRVKNNNILIKKRIIEDIKSGKIGWNDLITNCNINESIIEYIDPEEQSWSMIAMKPADLIETGEKEMFKHTHCEIHPSTIFGVLASCIPFPEHNQSPRNTYQCAQAKQAMGVYVTNFDNRMDKTAYVLNTPARPLVDTRIMDMIKINKIPSGFNVVVAIMTHTGYNQEDSLLFNKGSIDRGLFQATIYHTEKDEDKQKINGDEEIRCKPDPTKTKGMKFANYQKVNNRGVIPENTLVENRDVIISKVVPIKENRNDHTKLIKYEDQSRIYRTDEETYIDKNYIDRNGDGYNFAKVRLRTVRKPVIGDKFSSRSGQKGTIGNIIPEEDMPFTASGIKPDIILNPHAIPSRMTIAHLKETIMTKVLVQLGLFGDGTSFGELEIHTICEELLRLGYECRGNELLYNGLTGEQHECSIFMGPIFYQRLKHMVNDKQHSRSIGPMVNLTRQPAEGRSRDGGLRFGEMERDAMISHGASRFTRGRMYDASDKYHVYSCNKCGMIATYNDEMHIHICRTCENRTDFSYVEIPYACKLLFQELMTMNIAPRLMTTH</sequence>
<comment type="similarity">
    <text evidence="1">Belongs to the RNA polymerase beta chain family.</text>
</comment>
<dbReference type="InterPro" id="IPR007642">
    <property type="entry name" value="RNA_pol_Rpb2_2"/>
</dbReference>
<keyword evidence="7" id="KW-0862">Zinc</keyword>
<dbReference type="GO" id="GO:0032549">
    <property type="term" value="F:ribonucleoside binding"/>
    <property type="evidence" value="ECO:0007669"/>
    <property type="project" value="InterPro"/>
</dbReference>
<keyword evidence="3" id="KW-0240">DNA-directed RNA polymerase</keyword>
<evidence type="ECO:0000256" key="6">
    <source>
        <dbReference type="ARBA" id="ARBA00022723"/>
    </source>
</evidence>
<dbReference type="Gene3D" id="3.90.1100.10">
    <property type="match status" value="2"/>
</dbReference>
<dbReference type="Gene3D" id="2.40.270.10">
    <property type="entry name" value="DNA-directed RNA polymerase, subunit 2, domain 6"/>
    <property type="match status" value="1"/>
</dbReference>
<reference evidence="17" key="1">
    <citation type="journal article" date="2020" name="Nature">
        <title>Giant virus diversity and host interactions through global metagenomics.</title>
        <authorList>
            <person name="Schulz F."/>
            <person name="Roux S."/>
            <person name="Paez-Espino D."/>
            <person name="Jungbluth S."/>
            <person name="Walsh D.A."/>
            <person name="Denef V.J."/>
            <person name="McMahon K.D."/>
            <person name="Konstantinidis K.T."/>
            <person name="Eloe-Fadrosh E.A."/>
            <person name="Kyrpides N.C."/>
            <person name="Woyke T."/>
        </authorList>
    </citation>
    <scope>NUCLEOTIDE SEQUENCE</scope>
    <source>
        <strain evidence="17">GVMAG-M-3300023174-144</strain>
    </source>
</reference>
<dbReference type="Pfam" id="PF04567">
    <property type="entry name" value="RNA_pol_Rpb2_5"/>
    <property type="match status" value="1"/>
</dbReference>
<dbReference type="InterPro" id="IPR007644">
    <property type="entry name" value="RNA_pol_bsu_protrusion"/>
</dbReference>
<feature type="domain" description="RNA polymerase Rpb2" evidence="11">
    <location>
        <begin position="1108"/>
        <end position="1199"/>
    </location>
</feature>
<keyword evidence="6" id="KW-0479">Metal-binding</keyword>
<evidence type="ECO:0000256" key="9">
    <source>
        <dbReference type="SAM" id="MobiDB-lite"/>
    </source>
</evidence>
<dbReference type="Pfam" id="PF04561">
    <property type="entry name" value="RNA_pol_Rpb2_2"/>
    <property type="match status" value="1"/>
</dbReference>
<evidence type="ECO:0000256" key="1">
    <source>
        <dbReference type="ARBA" id="ARBA00006835"/>
    </source>
</evidence>
<keyword evidence="5" id="KW-0548">Nucleotidyltransferase</keyword>
<dbReference type="InterPro" id="IPR007645">
    <property type="entry name" value="RNA_pol_Rpb2_3"/>
</dbReference>
<dbReference type="InterPro" id="IPR007646">
    <property type="entry name" value="RNA_pol_Rpb2_4"/>
</dbReference>
<dbReference type="Gene3D" id="2.40.50.150">
    <property type="match status" value="1"/>
</dbReference>
<evidence type="ECO:0000259" key="14">
    <source>
        <dbReference type="Pfam" id="PF04565"/>
    </source>
</evidence>
<dbReference type="SUPFAM" id="SSF64484">
    <property type="entry name" value="beta and beta-prime subunits of DNA dependent RNA-polymerase"/>
    <property type="match status" value="1"/>
</dbReference>
<dbReference type="Pfam" id="PF04565">
    <property type="entry name" value="RNA_pol_Rpb2_3"/>
    <property type="match status" value="1"/>
</dbReference>
<evidence type="ECO:0000256" key="3">
    <source>
        <dbReference type="ARBA" id="ARBA00022478"/>
    </source>
</evidence>
<keyword evidence="8" id="KW-0804">Transcription</keyword>
<evidence type="ECO:0000256" key="4">
    <source>
        <dbReference type="ARBA" id="ARBA00022679"/>
    </source>
</evidence>
<accession>A0A6C0DF83</accession>
<dbReference type="Pfam" id="PF04563">
    <property type="entry name" value="RNA_pol_Rpb2_1"/>
    <property type="match status" value="1"/>
</dbReference>
<organism evidence="17">
    <name type="scientific">viral metagenome</name>
    <dbReference type="NCBI Taxonomy" id="1070528"/>
    <lineage>
        <taxon>unclassified sequences</taxon>
        <taxon>metagenomes</taxon>
        <taxon>organismal metagenomes</taxon>
    </lineage>
</organism>
<feature type="domain" description="DNA-directed RNA polymerase subunit 2 hybrid-binding" evidence="10">
    <location>
        <begin position="738"/>
        <end position="1106"/>
    </location>
</feature>
<evidence type="ECO:0000259" key="16">
    <source>
        <dbReference type="Pfam" id="PF04567"/>
    </source>
</evidence>
<keyword evidence="4" id="KW-0808">Transferase</keyword>
<evidence type="ECO:0000256" key="5">
    <source>
        <dbReference type="ARBA" id="ARBA00022695"/>
    </source>
</evidence>
<dbReference type="GO" id="GO:0046872">
    <property type="term" value="F:metal ion binding"/>
    <property type="evidence" value="ECO:0007669"/>
    <property type="project" value="UniProtKB-KW"/>
</dbReference>
<dbReference type="InterPro" id="IPR007120">
    <property type="entry name" value="DNA-dir_RNAP_su2_dom"/>
</dbReference>
<evidence type="ECO:0000256" key="7">
    <source>
        <dbReference type="ARBA" id="ARBA00022833"/>
    </source>
</evidence>
<dbReference type="PANTHER" id="PTHR20856">
    <property type="entry name" value="DNA-DIRECTED RNA POLYMERASE I SUBUNIT 2"/>
    <property type="match status" value="1"/>
</dbReference>
<evidence type="ECO:0000256" key="8">
    <source>
        <dbReference type="ARBA" id="ARBA00023163"/>
    </source>
</evidence>
<evidence type="ECO:0000259" key="12">
    <source>
        <dbReference type="Pfam" id="PF04561"/>
    </source>
</evidence>
<dbReference type="InterPro" id="IPR007647">
    <property type="entry name" value="RNA_pol_Rpb2_5"/>
</dbReference>
<dbReference type="PROSITE" id="PS01166">
    <property type="entry name" value="RNA_POL_BETA"/>
    <property type="match status" value="1"/>
</dbReference>
<feature type="region of interest" description="Disordered" evidence="9">
    <location>
        <begin position="1"/>
        <end position="21"/>
    </location>
</feature>
<dbReference type="Pfam" id="PF00562">
    <property type="entry name" value="RNA_pol_Rpb2_6"/>
    <property type="match status" value="1"/>
</dbReference>
<dbReference type="InterPro" id="IPR037033">
    <property type="entry name" value="DNA-dir_RNAP_su2_hyb_sf"/>
</dbReference>
<dbReference type="EMBL" id="MN739598">
    <property type="protein sequence ID" value="QHT14950.1"/>
    <property type="molecule type" value="Genomic_DNA"/>
</dbReference>
<dbReference type="InterPro" id="IPR007641">
    <property type="entry name" value="RNA_pol_Rpb2_7"/>
</dbReference>